<name>A0A164M9E8_9AGAM</name>
<dbReference type="EMBL" id="KV419493">
    <property type="protein sequence ID" value="KZS86493.1"/>
    <property type="molecule type" value="Genomic_DNA"/>
</dbReference>
<organism evidence="1 2">
    <name type="scientific">Sistotremastrum niveocremeum HHB9708</name>
    <dbReference type="NCBI Taxonomy" id="1314777"/>
    <lineage>
        <taxon>Eukaryota</taxon>
        <taxon>Fungi</taxon>
        <taxon>Dikarya</taxon>
        <taxon>Basidiomycota</taxon>
        <taxon>Agaricomycotina</taxon>
        <taxon>Agaricomycetes</taxon>
        <taxon>Sistotremastrales</taxon>
        <taxon>Sistotremastraceae</taxon>
        <taxon>Sertulicium</taxon>
        <taxon>Sertulicium niveocremeum</taxon>
    </lineage>
</organism>
<gene>
    <name evidence="1" type="ORF">SISNIDRAFT_502714</name>
</gene>
<protein>
    <submittedName>
        <fullName evidence="1">Uncharacterized protein</fullName>
    </submittedName>
</protein>
<proteinExistence type="predicted"/>
<sequence length="380" mass="41880">MALRKVGISCKTDFGTTPPPSRWNPSVTIGLRKRYTAVKLAKNHNKDRRDSPPASLSSVYSELMQNPPPPPYITLHPNYGATTMSLATWHLRHSDRPVQLRIFRLGQCIYTVTVTGEMVVWFWPLDIHGRPVPPADLDSFCQRNKVAKIHCLCHLQGRRGFRIAVFKIWVVQSRASRFYGKVVAGCHECRIFSRSLVCLEEYFAVPHFPTKRYPQSATLLKGLYTHDHREALAQHVILALDAPMAPVSAAPLPLPAPPAQVIAPAPAIPAGTVDAIVAGIAKLVEALHGRVPPVAANNPVVMPAQVPAPLPLLLRHDNVDAPLDPETRKLLLTLVFGQGLSLDECARVLGQCSKCNRIMSARVLRVHRAVCGIIDLTLDD</sequence>
<reference evidence="1 2" key="1">
    <citation type="journal article" date="2016" name="Mol. Biol. Evol.">
        <title>Comparative Genomics of Early-Diverging Mushroom-Forming Fungi Provides Insights into the Origins of Lignocellulose Decay Capabilities.</title>
        <authorList>
            <person name="Nagy L.G."/>
            <person name="Riley R."/>
            <person name="Tritt A."/>
            <person name="Adam C."/>
            <person name="Daum C."/>
            <person name="Floudas D."/>
            <person name="Sun H."/>
            <person name="Yadav J.S."/>
            <person name="Pangilinan J."/>
            <person name="Larsson K.H."/>
            <person name="Matsuura K."/>
            <person name="Barry K."/>
            <person name="Labutti K."/>
            <person name="Kuo R."/>
            <person name="Ohm R.A."/>
            <person name="Bhattacharya S.S."/>
            <person name="Shirouzu T."/>
            <person name="Yoshinaga Y."/>
            <person name="Martin F.M."/>
            <person name="Grigoriev I.V."/>
            <person name="Hibbett D.S."/>
        </authorList>
    </citation>
    <scope>NUCLEOTIDE SEQUENCE [LARGE SCALE GENOMIC DNA]</scope>
    <source>
        <strain evidence="1 2">HHB9708</strain>
    </source>
</reference>
<keyword evidence="2" id="KW-1185">Reference proteome</keyword>
<dbReference type="Proteomes" id="UP000076722">
    <property type="component" value="Unassembled WGS sequence"/>
</dbReference>
<accession>A0A164M9E8</accession>
<dbReference type="AlphaFoldDB" id="A0A164M9E8"/>
<evidence type="ECO:0000313" key="2">
    <source>
        <dbReference type="Proteomes" id="UP000076722"/>
    </source>
</evidence>
<evidence type="ECO:0000313" key="1">
    <source>
        <dbReference type="EMBL" id="KZS86493.1"/>
    </source>
</evidence>